<keyword evidence="6" id="KW-1185">Reference proteome</keyword>
<sequence length="447" mass="49623">MARLLQSLRRVLGLNTSKPALPKFSRSLDTDFSIFRDGDRVIVHGKNPILSKPLRQGHRTDTRRGTLYHDTIIGRRVRDLYPAHKGPEYRLSLPNLDEYVAMTPRLVTPIYAADANLIVSLLDIHVAPHAEGEQPAPLEILESGTGHGSLTLHLARAIQAANSNPPPLPEKSQIQYPPDRPLRPDEDAPKTLRKEQQSDGDAAEDPTQKQWDAWRASRGAVIHTVDVSPKFSVHAERTVRGFRRGIYAGNVDFYVGHVENWIAEQIKQRANASSASTGLLSSLTTRDNTHPDPFLSYAILDMPSAHMRIPHVAQILKRDGFLAVFMPSITQIGECIDIIRQQRLPFVQEKVVELGAGISNGRQWDVRFAVKKSRADPSSWTGTSSSTESDEGGLQQDQEESSSSSNVEEEAPKEEDSVLVCRPKVGTRIVGGGFVGIWRRIEDSARK</sequence>
<evidence type="ECO:0000256" key="3">
    <source>
        <dbReference type="ARBA" id="ARBA00033309"/>
    </source>
</evidence>
<accession>A0A1L9VDQ5</accession>
<dbReference type="InterPro" id="IPR014816">
    <property type="entry name" value="tRNA_MeTrfase_Gcd14"/>
</dbReference>
<gene>
    <name evidence="5" type="ORF">ASPGLDRAFT_49491</name>
</gene>
<dbReference type="Gene3D" id="3.10.330.20">
    <property type="match status" value="1"/>
</dbReference>
<reference evidence="6" key="1">
    <citation type="journal article" date="2017" name="Genome Biol.">
        <title>Comparative genomics reveals high biological diversity and specific adaptations in the industrially and medically important fungal genus Aspergillus.</title>
        <authorList>
            <person name="de Vries R.P."/>
            <person name="Riley R."/>
            <person name="Wiebenga A."/>
            <person name="Aguilar-Osorio G."/>
            <person name="Amillis S."/>
            <person name="Uchima C.A."/>
            <person name="Anderluh G."/>
            <person name="Asadollahi M."/>
            <person name="Askin M."/>
            <person name="Barry K."/>
            <person name="Battaglia E."/>
            <person name="Bayram O."/>
            <person name="Benocci T."/>
            <person name="Braus-Stromeyer S.A."/>
            <person name="Caldana C."/>
            <person name="Canovas D."/>
            <person name="Cerqueira G.C."/>
            <person name="Chen F."/>
            <person name="Chen W."/>
            <person name="Choi C."/>
            <person name="Clum A."/>
            <person name="Dos Santos R.A."/>
            <person name="Damasio A.R."/>
            <person name="Diallinas G."/>
            <person name="Emri T."/>
            <person name="Fekete E."/>
            <person name="Flipphi M."/>
            <person name="Freyberg S."/>
            <person name="Gallo A."/>
            <person name="Gournas C."/>
            <person name="Habgood R."/>
            <person name="Hainaut M."/>
            <person name="Harispe M.L."/>
            <person name="Henrissat B."/>
            <person name="Hilden K.S."/>
            <person name="Hope R."/>
            <person name="Hossain A."/>
            <person name="Karabika E."/>
            <person name="Karaffa L."/>
            <person name="Karanyi Z."/>
            <person name="Krasevec N."/>
            <person name="Kuo A."/>
            <person name="Kusch H."/>
            <person name="LaButti K."/>
            <person name="Lagendijk E.L."/>
            <person name="Lapidus A."/>
            <person name="Levasseur A."/>
            <person name="Lindquist E."/>
            <person name="Lipzen A."/>
            <person name="Logrieco A.F."/>
            <person name="MacCabe A."/>
            <person name="Maekelae M.R."/>
            <person name="Malavazi I."/>
            <person name="Melin P."/>
            <person name="Meyer V."/>
            <person name="Mielnichuk N."/>
            <person name="Miskei M."/>
            <person name="Molnar A.P."/>
            <person name="Mule G."/>
            <person name="Ngan C.Y."/>
            <person name="Orejas M."/>
            <person name="Orosz E."/>
            <person name="Ouedraogo J.P."/>
            <person name="Overkamp K.M."/>
            <person name="Park H.-S."/>
            <person name="Perrone G."/>
            <person name="Piumi F."/>
            <person name="Punt P.J."/>
            <person name="Ram A.F."/>
            <person name="Ramon A."/>
            <person name="Rauscher S."/>
            <person name="Record E."/>
            <person name="Riano-Pachon D.M."/>
            <person name="Robert V."/>
            <person name="Roehrig J."/>
            <person name="Ruller R."/>
            <person name="Salamov A."/>
            <person name="Salih N.S."/>
            <person name="Samson R.A."/>
            <person name="Sandor E."/>
            <person name="Sanguinetti M."/>
            <person name="Schuetze T."/>
            <person name="Sepcic K."/>
            <person name="Shelest E."/>
            <person name="Sherlock G."/>
            <person name="Sophianopoulou V."/>
            <person name="Squina F.M."/>
            <person name="Sun H."/>
            <person name="Susca A."/>
            <person name="Todd R.B."/>
            <person name="Tsang A."/>
            <person name="Unkles S.E."/>
            <person name="van de Wiele N."/>
            <person name="van Rossen-Uffink D."/>
            <person name="Oliveira J.V."/>
            <person name="Vesth T.C."/>
            <person name="Visser J."/>
            <person name="Yu J.-H."/>
            <person name="Zhou M."/>
            <person name="Andersen M.R."/>
            <person name="Archer D.B."/>
            <person name="Baker S.E."/>
            <person name="Benoit I."/>
            <person name="Brakhage A.A."/>
            <person name="Braus G.H."/>
            <person name="Fischer R."/>
            <person name="Frisvad J.C."/>
            <person name="Goldman G.H."/>
            <person name="Houbraken J."/>
            <person name="Oakley B."/>
            <person name="Pocsi I."/>
            <person name="Scazzocchio C."/>
            <person name="Seiboth B."/>
            <person name="vanKuyk P.A."/>
            <person name="Wortman J."/>
            <person name="Dyer P.S."/>
            <person name="Grigoriev I.V."/>
        </authorList>
    </citation>
    <scope>NUCLEOTIDE SEQUENCE [LARGE SCALE GENOMIC DNA]</scope>
    <source>
        <strain evidence="6">CBS 516.65</strain>
    </source>
</reference>
<dbReference type="PANTHER" id="PTHR12133:SF1">
    <property type="entry name" value="TRNA (ADENINE(58)-N(1))-METHYLTRANSFERASE, MITOCHONDRIAL"/>
    <property type="match status" value="1"/>
</dbReference>
<protein>
    <recommendedName>
        <fullName evidence="2">tRNA (adenine(58)-N(1))-methyltransferase catalytic subunit TRM61</fullName>
        <ecNumber evidence="1">2.1.1.220</ecNumber>
    </recommendedName>
    <alternativeName>
        <fullName evidence="3">tRNA(m1A58)-methyltransferase subunit TRM61</fullName>
    </alternativeName>
</protein>
<dbReference type="GO" id="GO:0160107">
    <property type="term" value="F:tRNA (adenine(58)-N1)-methyltransferase activity"/>
    <property type="evidence" value="ECO:0007669"/>
    <property type="project" value="UniProtKB-EC"/>
</dbReference>
<dbReference type="InterPro" id="IPR029063">
    <property type="entry name" value="SAM-dependent_MTases_sf"/>
</dbReference>
<feature type="compositionally biased region" description="Basic and acidic residues" evidence="4">
    <location>
        <begin position="180"/>
        <end position="197"/>
    </location>
</feature>
<evidence type="ECO:0000256" key="2">
    <source>
        <dbReference type="ARBA" id="ARBA00015963"/>
    </source>
</evidence>
<proteinExistence type="predicted"/>
<dbReference type="EC" id="2.1.1.220" evidence="1"/>
<name>A0A1L9VDQ5_ASPGL</name>
<dbReference type="STRING" id="1160497.A0A1L9VDQ5"/>
<dbReference type="GO" id="GO:0030488">
    <property type="term" value="P:tRNA methylation"/>
    <property type="evidence" value="ECO:0007669"/>
    <property type="project" value="InterPro"/>
</dbReference>
<dbReference type="PROSITE" id="PS51620">
    <property type="entry name" value="SAM_TRM61"/>
    <property type="match status" value="1"/>
</dbReference>
<dbReference type="OrthoDB" id="5585464at2759"/>
<dbReference type="VEuPathDB" id="FungiDB:ASPGLDRAFT_49491"/>
<evidence type="ECO:0000313" key="5">
    <source>
        <dbReference type="EMBL" id="OJJ82091.1"/>
    </source>
</evidence>
<evidence type="ECO:0000256" key="1">
    <source>
        <dbReference type="ARBA" id="ARBA00012796"/>
    </source>
</evidence>
<dbReference type="Proteomes" id="UP000184300">
    <property type="component" value="Unassembled WGS sequence"/>
</dbReference>
<dbReference type="RefSeq" id="XP_022398789.1">
    <property type="nucleotide sequence ID" value="XM_022547121.1"/>
</dbReference>
<dbReference type="EMBL" id="KV878903">
    <property type="protein sequence ID" value="OJJ82091.1"/>
    <property type="molecule type" value="Genomic_DNA"/>
</dbReference>
<dbReference type="SUPFAM" id="SSF53335">
    <property type="entry name" value="S-adenosyl-L-methionine-dependent methyltransferases"/>
    <property type="match status" value="1"/>
</dbReference>
<organism evidence="5 6">
    <name type="scientific">Aspergillus glaucus CBS 516.65</name>
    <dbReference type="NCBI Taxonomy" id="1160497"/>
    <lineage>
        <taxon>Eukaryota</taxon>
        <taxon>Fungi</taxon>
        <taxon>Dikarya</taxon>
        <taxon>Ascomycota</taxon>
        <taxon>Pezizomycotina</taxon>
        <taxon>Eurotiomycetes</taxon>
        <taxon>Eurotiomycetidae</taxon>
        <taxon>Eurotiales</taxon>
        <taxon>Aspergillaceae</taxon>
        <taxon>Aspergillus</taxon>
        <taxon>Aspergillus subgen. Aspergillus</taxon>
    </lineage>
</organism>
<dbReference type="GeneID" id="34463382"/>
<dbReference type="AlphaFoldDB" id="A0A1L9VDQ5"/>
<dbReference type="GO" id="GO:0031515">
    <property type="term" value="C:tRNA (m1A) methyltransferase complex"/>
    <property type="evidence" value="ECO:0007669"/>
    <property type="project" value="InterPro"/>
</dbReference>
<evidence type="ECO:0000313" key="6">
    <source>
        <dbReference type="Proteomes" id="UP000184300"/>
    </source>
</evidence>
<feature type="region of interest" description="Disordered" evidence="4">
    <location>
        <begin position="375"/>
        <end position="419"/>
    </location>
</feature>
<dbReference type="Gene3D" id="3.40.50.150">
    <property type="entry name" value="Vaccinia Virus protein VP39"/>
    <property type="match status" value="1"/>
</dbReference>
<dbReference type="PANTHER" id="PTHR12133">
    <property type="entry name" value="TRNA (ADENINE(58)-N(1))-METHYLTRANSFERASE"/>
    <property type="match status" value="1"/>
</dbReference>
<evidence type="ECO:0000256" key="4">
    <source>
        <dbReference type="SAM" id="MobiDB-lite"/>
    </source>
</evidence>
<feature type="region of interest" description="Disordered" evidence="4">
    <location>
        <begin position="161"/>
        <end position="210"/>
    </location>
</feature>
<feature type="compositionally biased region" description="Low complexity" evidence="4">
    <location>
        <begin position="378"/>
        <end position="406"/>
    </location>
</feature>
<dbReference type="GO" id="GO:0005739">
    <property type="term" value="C:mitochondrion"/>
    <property type="evidence" value="ECO:0007669"/>
    <property type="project" value="TreeGrafter"/>
</dbReference>